<protein>
    <submittedName>
        <fullName evidence="2">Uncharacterized protein</fullName>
    </submittedName>
</protein>
<keyword evidence="3" id="KW-1185">Reference proteome</keyword>
<dbReference type="AlphaFoldDB" id="A0A9W7MCM4"/>
<comment type="caution">
    <text evidence="2">The sequence shown here is derived from an EMBL/GenBank/DDBJ whole genome shotgun (WGS) entry which is preliminary data.</text>
</comment>
<dbReference type="Proteomes" id="UP001165190">
    <property type="component" value="Unassembled WGS sequence"/>
</dbReference>
<accession>A0A9W7MCM4</accession>
<feature type="region of interest" description="Disordered" evidence="1">
    <location>
        <begin position="81"/>
        <end position="123"/>
    </location>
</feature>
<gene>
    <name evidence="2" type="ORF">HRI_003242900</name>
</gene>
<evidence type="ECO:0000313" key="3">
    <source>
        <dbReference type="Proteomes" id="UP001165190"/>
    </source>
</evidence>
<feature type="compositionally biased region" description="Basic residues" evidence="1">
    <location>
        <begin position="87"/>
        <end position="105"/>
    </location>
</feature>
<dbReference type="EMBL" id="BSYR01000027">
    <property type="protein sequence ID" value="GMI95736.1"/>
    <property type="molecule type" value="Genomic_DNA"/>
</dbReference>
<name>A0A9W7MCM4_HIBTR</name>
<dbReference type="OrthoDB" id="912202at2759"/>
<proteinExistence type="predicted"/>
<feature type="compositionally biased region" description="Polar residues" evidence="1">
    <location>
        <begin position="108"/>
        <end position="123"/>
    </location>
</feature>
<sequence length="123" mass="14047">MKRTGETLGKVRLMEKILGSLARKFDYVVVAIEESKYLTQMTIDELVGSLQVHEQKMKLNEESENLEQVLQNKFHVNEGGASISYTRGRRKYGGYRGRGTRRRGGRSYVSNQANENYQSPSRG</sequence>
<reference evidence="2" key="1">
    <citation type="submission" date="2023-05" db="EMBL/GenBank/DDBJ databases">
        <title>Genome and transcriptome analyses reveal genes involved in the formation of fine ridges on petal epidermal cells in Hibiscus trionum.</title>
        <authorList>
            <person name="Koshimizu S."/>
            <person name="Masuda S."/>
            <person name="Ishii T."/>
            <person name="Shirasu K."/>
            <person name="Hoshino A."/>
            <person name="Arita M."/>
        </authorList>
    </citation>
    <scope>NUCLEOTIDE SEQUENCE</scope>
    <source>
        <strain evidence="2">Hamamatsu line</strain>
    </source>
</reference>
<organism evidence="2 3">
    <name type="scientific">Hibiscus trionum</name>
    <name type="common">Flower of an hour</name>
    <dbReference type="NCBI Taxonomy" id="183268"/>
    <lineage>
        <taxon>Eukaryota</taxon>
        <taxon>Viridiplantae</taxon>
        <taxon>Streptophyta</taxon>
        <taxon>Embryophyta</taxon>
        <taxon>Tracheophyta</taxon>
        <taxon>Spermatophyta</taxon>
        <taxon>Magnoliopsida</taxon>
        <taxon>eudicotyledons</taxon>
        <taxon>Gunneridae</taxon>
        <taxon>Pentapetalae</taxon>
        <taxon>rosids</taxon>
        <taxon>malvids</taxon>
        <taxon>Malvales</taxon>
        <taxon>Malvaceae</taxon>
        <taxon>Malvoideae</taxon>
        <taxon>Hibiscus</taxon>
    </lineage>
</organism>
<evidence type="ECO:0000313" key="2">
    <source>
        <dbReference type="EMBL" id="GMI95736.1"/>
    </source>
</evidence>
<evidence type="ECO:0000256" key="1">
    <source>
        <dbReference type="SAM" id="MobiDB-lite"/>
    </source>
</evidence>